<dbReference type="AlphaFoldDB" id="V8G839"/>
<accession>V8G839</accession>
<keyword evidence="3" id="KW-1185">Reference proteome</keyword>
<dbReference type="InterPro" id="IPR050483">
    <property type="entry name" value="CoA-transferase_III_domain"/>
</dbReference>
<dbReference type="InterPro" id="IPR023606">
    <property type="entry name" value="CoA-Trfase_III_dom_1_sf"/>
</dbReference>
<evidence type="ECO:0000313" key="2">
    <source>
        <dbReference type="EMBL" id="ETD72699.1"/>
    </source>
</evidence>
<evidence type="ECO:0000313" key="3">
    <source>
        <dbReference type="Proteomes" id="UP000018766"/>
    </source>
</evidence>
<dbReference type="PANTHER" id="PTHR48207">
    <property type="entry name" value="SUCCINATE--HYDROXYMETHYLGLUTARATE COA-TRANSFERASE"/>
    <property type="match status" value="1"/>
</dbReference>
<dbReference type="Pfam" id="PF02515">
    <property type="entry name" value="CoA_transf_3"/>
    <property type="match status" value="1"/>
</dbReference>
<organism evidence="2 3">
    <name type="scientific">Pelistega indica</name>
    <dbReference type="NCBI Taxonomy" id="1414851"/>
    <lineage>
        <taxon>Bacteria</taxon>
        <taxon>Pseudomonadati</taxon>
        <taxon>Pseudomonadota</taxon>
        <taxon>Betaproteobacteria</taxon>
        <taxon>Burkholderiales</taxon>
        <taxon>Alcaligenaceae</taxon>
        <taxon>Pelistega</taxon>
    </lineage>
</organism>
<dbReference type="Gene3D" id="3.40.50.10540">
    <property type="entry name" value="Crotonobetainyl-coa:carnitine coa-transferase, domain 1"/>
    <property type="match status" value="1"/>
</dbReference>
<dbReference type="InterPro" id="IPR044855">
    <property type="entry name" value="CoA-Trfase_III_dom3_sf"/>
</dbReference>
<dbReference type="EMBL" id="AYSV01000032">
    <property type="protein sequence ID" value="ETD72699.1"/>
    <property type="molecule type" value="Genomic_DNA"/>
</dbReference>
<dbReference type="PANTHER" id="PTHR48207:SF3">
    <property type="entry name" value="SUCCINATE--HYDROXYMETHYLGLUTARATE COA-TRANSFERASE"/>
    <property type="match status" value="1"/>
</dbReference>
<comment type="caution">
    <text evidence="2">The sequence shown here is derived from an EMBL/GenBank/DDBJ whole genome shotgun (WGS) entry which is preliminary data.</text>
</comment>
<evidence type="ECO:0000256" key="1">
    <source>
        <dbReference type="ARBA" id="ARBA00022679"/>
    </source>
</evidence>
<gene>
    <name evidence="2" type="ORF">V757_02670</name>
</gene>
<protein>
    <submittedName>
        <fullName evidence="2">Cag pathogenicity island protein Cag19</fullName>
    </submittedName>
</protein>
<dbReference type="PATRIC" id="fig|1414851.3.peg.539"/>
<dbReference type="GO" id="GO:0008410">
    <property type="term" value="F:CoA-transferase activity"/>
    <property type="evidence" value="ECO:0007669"/>
    <property type="project" value="TreeGrafter"/>
</dbReference>
<keyword evidence="1" id="KW-0808">Transferase</keyword>
<sequence length="400" mass="44123">MSINEQKTQALQGIKVLDLSRVLAGPSCTQILADLGAEVIKVERPIVGDETRQWNPPVFPDGTSAYFATVNRNKKSVTVDITCPEGQNIIRQLCADADILVENFKVGGLKKYGLDYESLKKLNPRLIYASLTGFGQTGPESHRPGYDYIIQGMSGLMSITGPSEGLPHKVGVAVVDLFTGLQLVIGIQAALIARQFTGKGQLVDVSLFDSAITMTANIGQNYLANHQVPPRLGNAHPSIVPYQVFETNQNQHIILACGNDSQFASVCRVMQTEWNTDTRFSSNPNRVKYREILIPLMSEIFVTKSRDEWLTLFEEAGVPCGPINTIAEAIEMEQTLQRNMIIDFAKLGRPVQTLGNPIKLSDTPVQYRNPPPTLSENTDEILSRYYSTEQLQGLKEKGVV</sequence>
<dbReference type="Proteomes" id="UP000018766">
    <property type="component" value="Unassembled WGS sequence"/>
</dbReference>
<reference evidence="2 3" key="1">
    <citation type="submission" date="2013-11" db="EMBL/GenBank/DDBJ databases">
        <title>Genomic analysis of Pelistega sp. HM-7.</title>
        <authorList>
            <person name="Kumbhare S.V."/>
            <person name="Shetty S.A."/>
            <person name="Sharma O."/>
            <person name="Dhotre D.P."/>
        </authorList>
    </citation>
    <scope>NUCLEOTIDE SEQUENCE [LARGE SCALE GENOMIC DNA]</scope>
    <source>
        <strain evidence="2 3">HM-7</strain>
    </source>
</reference>
<dbReference type="InterPro" id="IPR003673">
    <property type="entry name" value="CoA-Trfase_fam_III"/>
</dbReference>
<proteinExistence type="predicted"/>
<dbReference type="Gene3D" id="3.30.1540.10">
    <property type="entry name" value="formyl-coa transferase, domain 3"/>
    <property type="match status" value="1"/>
</dbReference>
<name>V8G839_9BURK</name>
<dbReference type="OrthoDB" id="5294844at2"/>
<dbReference type="SUPFAM" id="SSF89796">
    <property type="entry name" value="CoA-transferase family III (CaiB/BaiF)"/>
    <property type="match status" value="1"/>
</dbReference>
<dbReference type="RefSeq" id="WP_023949649.1">
    <property type="nucleotide sequence ID" value="NZ_AYSV01000032.1"/>
</dbReference>